<feature type="compositionally biased region" description="Basic and acidic residues" evidence="6">
    <location>
        <begin position="227"/>
        <end position="236"/>
    </location>
</feature>
<dbReference type="GO" id="GO:0008270">
    <property type="term" value="F:zinc ion binding"/>
    <property type="evidence" value="ECO:0007669"/>
    <property type="project" value="UniProtKB-KW"/>
</dbReference>
<evidence type="ECO:0000256" key="6">
    <source>
        <dbReference type="SAM" id="MobiDB-lite"/>
    </source>
</evidence>
<feature type="domain" description="C2HC/C3H-type" evidence="7">
    <location>
        <begin position="113"/>
        <end position="142"/>
    </location>
</feature>
<feature type="domain" description="C2HC/C3H-type" evidence="7">
    <location>
        <begin position="9"/>
        <end position="38"/>
    </location>
</feature>
<evidence type="ECO:0000256" key="3">
    <source>
        <dbReference type="ARBA" id="ARBA00022771"/>
    </source>
</evidence>
<evidence type="ECO:0000256" key="2">
    <source>
        <dbReference type="ARBA" id="ARBA00022737"/>
    </source>
</evidence>
<sequence length="356" mass="39274">MSIRITEVVLESCQSCGRKFNPQTLVKHQKICLKLSSKKRKVFDSTKQRAEALEMTVNQVKQAVSKQISVPKVNWRSQHEDFLNSIRNAKKVSQAIAEGKPLPPPPAPVVNPNYIQCEYCERRFNPTAADRHIKFCKEQHLRMSRKVGNKAANKPKPKPQYEPPKPRVKTESSSAPPRPTHNLNAAAAAAPSRSGNLQERSGLRRPGFTSRLPSAPSNNSAHLTRKLGKDTQKQGYDEQDTNVSNGVNYTGTGPALRTGRGGKSYPDVKSVNSQNRIVGGLSMGRGTGGHINKTVPNSLSKNAANRYGTTQEAESGYHSGSSEIELRQFCHSCNTKYPVVEAKFCCECGVKRLLVR</sequence>
<evidence type="ECO:0000313" key="8">
    <source>
        <dbReference type="EMBL" id="CAE1332519.1"/>
    </source>
</evidence>
<dbReference type="Gene3D" id="3.30.160.60">
    <property type="entry name" value="Classic Zinc Finger"/>
    <property type="match status" value="1"/>
</dbReference>
<evidence type="ECO:0000313" key="9">
    <source>
        <dbReference type="Proteomes" id="UP000597762"/>
    </source>
</evidence>
<organism evidence="8 9">
    <name type="scientific">Acanthosepion pharaonis</name>
    <name type="common">Pharaoh cuttlefish</name>
    <name type="synonym">Sepia pharaonis</name>
    <dbReference type="NCBI Taxonomy" id="158019"/>
    <lineage>
        <taxon>Eukaryota</taxon>
        <taxon>Metazoa</taxon>
        <taxon>Spiralia</taxon>
        <taxon>Lophotrochozoa</taxon>
        <taxon>Mollusca</taxon>
        <taxon>Cephalopoda</taxon>
        <taxon>Coleoidea</taxon>
        <taxon>Decapodiformes</taxon>
        <taxon>Sepiida</taxon>
        <taxon>Sepiina</taxon>
        <taxon>Sepiidae</taxon>
        <taxon>Acanthosepion</taxon>
    </lineage>
</organism>
<feature type="compositionally biased region" description="Polar residues" evidence="6">
    <location>
        <begin position="241"/>
        <end position="251"/>
    </location>
</feature>
<keyword evidence="9" id="KW-1185">Reference proteome</keyword>
<dbReference type="OrthoDB" id="10066537at2759"/>
<feature type="compositionally biased region" description="Basic residues" evidence="6">
    <location>
        <begin position="144"/>
        <end position="157"/>
    </location>
</feature>
<dbReference type="PANTHER" id="PTHR13555">
    <property type="entry name" value="C2H2 ZINC FINGER CGI-62-RELATED"/>
    <property type="match status" value="1"/>
</dbReference>
<evidence type="ECO:0000256" key="4">
    <source>
        <dbReference type="ARBA" id="ARBA00022833"/>
    </source>
</evidence>
<keyword evidence="4" id="KW-0862">Zinc</keyword>
<dbReference type="InterPro" id="IPR049899">
    <property type="entry name" value="Znf_C2HC_C3H"/>
</dbReference>
<keyword evidence="1" id="KW-0479">Metal-binding</keyword>
<dbReference type="AlphaFoldDB" id="A0A812ET16"/>
<evidence type="ECO:0000256" key="5">
    <source>
        <dbReference type="PROSITE-ProRule" id="PRU01371"/>
    </source>
</evidence>
<dbReference type="Pfam" id="PF13913">
    <property type="entry name" value="zf-C2HC_2"/>
    <property type="match status" value="2"/>
</dbReference>
<dbReference type="PROSITE" id="PS52027">
    <property type="entry name" value="ZF_C2HC_C3H"/>
    <property type="match status" value="2"/>
</dbReference>
<dbReference type="InterPro" id="IPR026319">
    <property type="entry name" value="ZC2HC1A/B-like"/>
</dbReference>
<dbReference type="PANTHER" id="PTHR13555:SF36">
    <property type="entry name" value="ZINC FINGER C2HC DOMAIN-CONTAINING PROTEIN 1B"/>
    <property type="match status" value="1"/>
</dbReference>
<protein>
    <submittedName>
        <fullName evidence="8">Zinc finger C2HC domain-containing protein T03G11.3,Zinc finger C2HC domain-containing protein 1B,Zinc finger C2HC domain-containing protein CBG14627,Zinc finger C2HC domain-containing protein 1A</fullName>
    </submittedName>
</protein>
<name>A0A812ET16_ACAPH</name>
<keyword evidence="2" id="KW-0677">Repeat</keyword>
<feature type="region of interest" description="Disordered" evidence="6">
    <location>
        <begin position="281"/>
        <end position="300"/>
    </location>
</feature>
<evidence type="ECO:0000259" key="7">
    <source>
        <dbReference type="PROSITE" id="PS52027"/>
    </source>
</evidence>
<feature type="region of interest" description="Disordered" evidence="6">
    <location>
        <begin position="144"/>
        <end position="270"/>
    </location>
</feature>
<keyword evidence="3 5" id="KW-0863">Zinc-finger</keyword>
<accession>A0A812ET16</accession>
<comment type="caution">
    <text evidence="8">The sequence shown here is derived from an EMBL/GenBank/DDBJ whole genome shotgun (WGS) entry which is preliminary data.</text>
</comment>
<gene>
    <name evidence="8" type="ORF">SPHA_81550</name>
</gene>
<reference evidence="8" key="1">
    <citation type="submission" date="2021-01" db="EMBL/GenBank/DDBJ databases">
        <authorList>
            <person name="Li R."/>
            <person name="Bekaert M."/>
        </authorList>
    </citation>
    <scope>NUCLEOTIDE SEQUENCE</scope>
    <source>
        <strain evidence="8">Farmed</strain>
    </source>
</reference>
<dbReference type="EMBL" id="CAHIKZ030005637">
    <property type="protein sequence ID" value="CAE1332519.1"/>
    <property type="molecule type" value="Genomic_DNA"/>
</dbReference>
<feature type="compositionally biased region" description="Polar residues" evidence="6">
    <location>
        <begin position="211"/>
        <end position="222"/>
    </location>
</feature>
<proteinExistence type="predicted"/>
<dbReference type="Proteomes" id="UP000597762">
    <property type="component" value="Unassembled WGS sequence"/>
</dbReference>
<evidence type="ECO:0000256" key="1">
    <source>
        <dbReference type="ARBA" id="ARBA00022723"/>
    </source>
</evidence>